<feature type="transmembrane region" description="Helical" evidence="1">
    <location>
        <begin position="43"/>
        <end position="61"/>
    </location>
</feature>
<dbReference type="EMBL" id="VTAV01000007">
    <property type="protein sequence ID" value="TYR35844.1"/>
    <property type="molecule type" value="Genomic_DNA"/>
</dbReference>
<comment type="caution">
    <text evidence="2">The sequence shown here is derived from an EMBL/GenBank/DDBJ whole genome shotgun (WGS) entry which is preliminary data.</text>
</comment>
<evidence type="ECO:0000256" key="1">
    <source>
        <dbReference type="SAM" id="Phobius"/>
    </source>
</evidence>
<keyword evidence="1" id="KW-0812">Transmembrane</keyword>
<protein>
    <recommendedName>
        <fullName evidence="4">PH (Pleckstrin Homology) domain-containing protein</fullName>
    </recommendedName>
</protein>
<dbReference type="RefSeq" id="WP_148919511.1">
    <property type="nucleotide sequence ID" value="NZ_VTAV01000007.1"/>
</dbReference>
<sequence length="156" mass="17719">MSTRKYNEIQYAWLNTVLLVIVLVCFTVSFLRGTGSNPIDRHGFIIIGAILLISLLSFYRLKISIYDKTIHLVYGIGLIHIKLRPESIKEIRAVKTSVLAGWGIRFTMDGMLYNVKGRKAVRCIYGTKKTKTARIGTSNPEKLIQAIRVEFLDSQQ</sequence>
<dbReference type="AlphaFoldDB" id="A0A5D4H5Q5"/>
<keyword evidence="1" id="KW-0472">Membrane</keyword>
<organism evidence="2 3">
    <name type="scientific">Sphingobacterium phlebotomi</name>
    <dbReference type="NCBI Taxonomy" id="2605433"/>
    <lineage>
        <taxon>Bacteria</taxon>
        <taxon>Pseudomonadati</taxon>
        <taxon>Bacteroidota</taxon>
        <taxon>Sphingobacteriia</taxon>
        <taxon>Sphingobacteriales</taxon>
        <taxon>Sphingobacteriaceae</taxon>
        <taxon>Sphingobacterium</taxon>
    </lineage>
</organism>
<evidence type="ECO:0000313" key="2">
    <source>
        <dbReference type="EMBL" id="TYR35844.1"/>
    </source>
</evidence>
<proteinExistence type="predicted"/>
<evidence type="ECO:0000313" key="3">
    <source>
        <dbReference type="Proteomes" id="UP000322362"/>
    </source>
</evidence>
<feature type="transmembrane region" description="Helical" evidence="1">
    <location>
        <begin position="12"/>
        <end position="31"/>
    </location>
</feature>
<keyword evidence="1" id="KW-1133">Transmembrane helix</keyword>
<evidence type="ECO:0008006" key="4">
    <source>
        <dbReference type="Google" id="ProtNLM"/>
    </source>
</evidence>
<keyword evidence="3" id="KW-1185">Reference proteome</keyword>
<dbReference type="Proteomes" id="UP000322362">
    <property type="component" value="Unassembled WGS sequence"/>
</dbReference>
<gene>
    <name evidence="2" type="ORF">FXV77_12270</name>
</gene>
<accession>A0A5D4H5Q5</accession>
<reference evidence="2 3" key="1">
    <citation type="submission" date="2019-08" db="EMBL/GenBank/DDBJ databases">
        <title>Phlebobacter frassis gen. nov. sp. nov., a new member of family Sphingobacteriaceae isolated from sand fly rearing media.</title>
        <authorList>
            <person name="Kakumanu M.L."/>
            <person name="Marayati B.F."/>
            <person name="Wada-Katsumata A."/>
            <person name="Wasserberg G."/>
            <person name="Schal C."/>
            <person name="Apperson C.S."/>
            <person name="Ponnusamy L."/>
        </authorList>
    </citation>
    <scope>NUCLEOTIDE SEQUENCE [LARGE SCALE GENOMIC DNA]</scope>
    <source>
        <strain evidence="2 3">SSI9</strain>
    </source>
</reference>
<name>A0A5D4H5Q5_9SPHI</name>